<dbReference type="InterPro" id="IPR006685">
    <property type="entry name" value="MscS_channel_2nd"/>
</dbReference>
<sequence length="270" mass="29717">MDKTKIIEMLKEIFSVRIVASIIIVVVVAVFYKILMTILDKHAKKASDGLLAKGKNRTYFELARNLLSSVILIATILILLQINGVNVTSLLAGVGIAGIVIGLAIQDWLKDIIRGTTILSDDYYQVGDVVVYEGREGEIMSLGLKTTKIRDLATGSIISVANRKIEQIEVLPDCFYYRVPIPYEMSLDEADKTVEDVVELIKKSSLVKNAENRGIAELADSKIEYVLAVSCSARDKLAVRKECNRAVIEGLASNGASVPYNKLEVLKKDI</sequence>
<comment type="similarity">
    <text evidence="2">Belongs to the MscS (TC 1.A.23) family.</text>
</comment>
<keyword evidence="5 7" id="KW-1133">Transmembrane helix</keyword>
<dbReference type="InterPro" id="IPR011014">
    <property type="entry name" value="MscS_channel_TM-2"/>
</dbReference>
<dbReference type="SUPFAM" id="SSF82689">
    <property type="entry name" value="Mechanosensitive channel protein MscS (YggB), C-terminal domain"/>
    <property type="match status" value="1"/>
</dbReference>
<protein>
    <recommendedName>
        <fullName evidence="11">Mechanosensitive ion channel family protein</fullName>
    </recommendedName>
</protein>
<feature type="domain" description="Mechanosensitive ion channel MscS" evidence="8">
    <location>
        <begin position="108"/>
        <end position="166"/>
    </location>
</feature>
<keyword evidence="3" id="KW-1003">Cell membrane</keyword>
<dbReference type="SUPFAM" id="SSF82861">
    <property type="entry name" value="Mechanosensitive channel protein MscS (YggB), transmembrane region"/>
    <property type="match status" value="1"/>
</dbReference>
<proteinExistence type="inferred from homology"/>
<dbReference type="Gene3D" id="2.30.30.60">
    <property type="match status" value="1"/>
</dbReference>
<name>W0FLH9_9BACT</name>
<organism evidence="10">
    <name type="scientific">uncultured bacterium Contig1532b</name>
    <dbReference type="NCBI Taxonomy" id="1393450"/>
    <lineage>
        <taxon>Bacteria</taxon>
        <taxon>environmental samples</taxon>
    </lineage>
</organism>
<dbReference type="GO" id="GO:0005886">
    <property type="term" value="C:plasma membrane"/>
    <property type="evidence" value="ECO:0007669"/>
    <property type="project" value="UniProtKB-SubCell"/>
</dbReference>
<dbReference type="InterPro" id="IPR045276">
    <property type="entry name" value="YbiO_bact"/>
</dbReference>
<accession>W0FLH9</accession>
<evidence type="ECO:0000256" key="1">
    <source>
        <dbReference type="ARBA" id="ARBA00004651"/>
    </source>
</evidence>
<dbReference type="PANTHER" id="PTHR30460:SF1">
    <property type="entry name" value="MECHANOSENSITIVE ION CHANNEL"/>
    <property type="match status" value="1"/>
</dbReference>
<dbReference type="EMBL" id="KC246771">
    <property type="protein sequence ID" value="AHF23667.1"/>
    <property type="molecule type" value="Genomic_DNA"/>
</dbReference>
<evidence type="ECO:0008006" key="11">
    <source>
        <dbReference type="Google" id="ProtNLM"/>
    </source>
</evidence>
<evidence type="ECO:0000313" key="10">
    <source>
        <dbReference type="EMBL" id="AHF23667.1"/>
    </source>
</evidence>
<dbReference type="GO" id="GO:0008381">
    <property type="term" value="F:mechanosensitive monoatomic ion channel activity"/>
    <property type="evidence" value="ECO:0007669"/>
    <property type="project" value="InterPro"/>
</dbReference>
<dbReference type="PANTHER" id="PTHR30460">
    <property type="entry name" value="MODERATE CONDUCTANCE MECHANOSENSITIVE CHANNEL YBIO"/>
    <property type="match status" value="1"/>
</dbReference>
<feature type="transmembrane region" description="Helical" evidence="7">
    <location>
        <begin position="88"/>
        <end position="105"/>
    </location>
</feature>
<evidence type="ECO:0000256" key="5">
    <source>
        <dbReference type="ARBA" id="ARBA00022989"/>
    </source>
</evidence>
<reference evidence="10" key="1">
    <citation type="journal article" date="2013" name="PLoS ONE">
        <title>Metagenomic insights into the carbohydrate-active enzymes carried by the microorganisms adhering to solid digesta in the rumen of cows.</title>
        <authorList>
            <person name="Wang L."/>
            <person name="Hatem A."/>
            <person name="Catalyurek U.V."/>
            <person name="Morrison M."/>
            <person name="Yu Z."/>
        </authorList>
    </citation>
    <scope>NUCLEOTIDE SEQUENCE</scope>
</reference>
<evidence type="ECO:0000256" key="3">
    <source>
        <dbReference type="ARBA" id="ARBA00022475"/>
    </source>
</evidence>
<feature type="domain" description="Mechanosensitive ion channel MscS C-terminal" evidence="9">
    <location>
        <begin position="178"/>
        <end position="257"/>
    </location>
</feature>
<evidence type="ECO:0000259" key="8">
    <source>
        <dbReference type="Pfam" id="PF00924"/>
    </source>
</evidence>
<dbReference type="Gene3D" id="3.30.70.100">
    <property type="match status" value="1"/>
</dbReference>
<dbReference type="InterPro" id="IPR049278">
    <property type="entry name" value="MS_channel_C"/>
</dbReference>
<dbReference type="Gene3D" id="1.10.287.1260">
    <property type="match status" value="1"/>
</dbReference>
<evidence type="ECO:0000256" key="6">
    <source>
        <dbReference type="ARBA" id="ARBA00023136"/>
    </source>
</evidence>
<keyword evidence="6 7" id="KW-0472">Membrane</keyword>
<dbReference type="AlphaFoldDB" id="W0FLH9"/>
<dbReference type="SUPFAM" id="SSF50182">
    <property type="entry name" value="Sm-like ribonucleoproteins"/>
    <property type="match status" value="1"/>
</dbReference>
<feature type="transmembrane region" description="Helical" evidence="7">
    <location>
        <begin position="14"/>
        <end position="35"/>
    </location>
</feature>
<dbReference type="Pfam" id="PF21082">
    <property type="entry name" value="MS_channel_3rd"/>
    <property type="match status" value="1"/>
</dbReference>
<evidence type="ECO:0000256" key="2">
    <source>
        <dbReference type="ARBA" id="ARBA00008017"/>
    </source>
</evidence>
<keyword evidence="4 7" id="KW-0812">Transmembrane</keyword>
<comment type="subcellular location">
    <subcellularLocation>
        <location evidence="1">Cell membrane</location>
        <topology evidence="1">Multi-pass membrane protein</topology>
    </subcellularLocation>
</comment>
<evidence type="ECO:0000256" key="4">
    <source>
        <dbReference type="ARBA" id="ARBA00022692"/>
    </source>
</evidence>
<feature type="transmembrane region" description="Helical" evidence="7">
    <location>
        <begin position="62"/>
        <end position="82"/>
    </location>
</feature>
<evidence type="ECO:0000259" key="9">
    <source>
        <dbReference type="Pfam" id="PF21082"/>
    </source>
</evidence>
<dbReference type="Pfam" id="PF00924">
    <property type="entry name" value="MS_channel_2nd"/>
    <property type="match status" value="1"/>
</dbReference>
<dbReference type="InterPro" id="IPR023408">
    <property type="entry name" value="MscS_beta-dom_sf"/>
</dbReference>
<evidence type="ECO:0000256" key="7">
    <source>
        <dbReference type="SAM" id="Phobius"/>
    </source>
</evidence>
<dbReference type="InterPro" id="IPR010920">
    <property type="entry name" value="LSM_dom_sf"/>
</dbReference>
<dbReference type="InterPro" id="IPR011066">
    <property type="entry name" value="MscS_channel_C_sf"/>
</dbReference>